<dbReference type="Proteomes" id="UP000193986">
    <property type="component" value="Unassembled WGS sequence"/>
</dbReference>
<evidence type="ECO:0000256" key="2">
    <source>
        <dbReference type="ARBA" id="ARBA00018987"/>
    </source>
</evidence>
<dbReference type="GO" id="GO:0016604">
    <property type="term" value="C:nuclear body"/>
    <property type="evidence" value="ECO:0007669"/>
    <property type="project" value="TreeGrafter"/>
</dbReference>
<feature type="region of interest" description="Disordered" evidence="3">
    <location>
        <begin position="222"/>
        <end position="243"/>
    </location>
</feature>
<evidence type="ECO:0000259" key="4">
    <source>
        <dbReference type="Pfam" id="PF08585"/>
    </source>
</evidence>
<dbReference type="GO" id="GO:0000724">
    <property type="term" value="P:double-strand break repair via homologous recombination"/>
    <property type="evidence" value="ECO:0007669"/>
    <property type="project" value="TreeGrafter"/>
</dbReference>
<gene>
    <name evidence="6" type="ORF">BCR39DRAFT_511855</name>
</gene>
<name>A0A1Y2BLZ5_9TREE</name>
<organism evidence="6 7">
    <name type="scientific">Naematelia encephala</name>
    <dbReference type="NCBI Taxonomy" id="71784"/>
    <lineage>
        <taxon>Eukaryota</taxon>
        <taxon>Fungi</taxon>
        <taxon>Dikarya</taxon>
        <taxon>Basidiomycota</taxon>
        <taxon>Agaricomycotina</taxon>
        <taxon>Tremellomycetes</taxon>
        <taxon>Tremellales</taxon>
        <taxon>Naemateliaceae</taxon>
        <taxon>Naematelia</taxon>
    </lineage>
</organism>
<dbReference type="Gene3D" id="2.40.50.770">
    <property type="entry name" value="RecQ-mediated genome instability protein Rmi1, C-terminal domain"/>
    <property type="match status" value="1"/>
</dbReference>
<dbReference type="Pfam" id="PF08585">
    <property type="entry name" value="RMI1_N_C"/>
    <property type="match status" value="1"/>
</dbReference>
<feature type="compositionally biased region" description="Low complexity" evidence="3">
    <location>
        <begin position="318"/>
        <end position="334"/>
    </location>
</feature>
<dbReference type="InParanoid" id="A0A1Y2BLZ5"/>
<comment type="caution">
    <text evidence="6">The sequence shown here is derived from an EMBL/GenBank/DDBJ whole genome shotgun (WGS) entry which is preliminary data.</text>
</comment>
<comment type="similarity">
    <text evidence="1">Belongs to the RMI1 family.</text>
</comment>
<dbReference type="InterPro" id="IPR049363">
    <property type="entry name" value="RMI1_N"/>
</dbReference>
<dbReference type="SMART" id="SM01161">
    <property type="entry name" value="DUF1767"/>
    <property type="match status" value="1"/>
</dbReference>
<evidence type="ECO:0000313" key="7">
    <source>
        <dbReference type="Proteomes" id="UP000193986"/>
    </source>
</evidence>
<dbReference type="GO" id="GO:0000712">
    <property type="term" value="P:resolution of meiotic recombination intermediates"/>
    <property type="evidence" value="ECO:0007669"/>
    <property type="project" value="TreeGrafter"/>
</dbReference>
<accession>A0A1Y2BLZ5</accession>
<evidence type="ECO:0000259" key="5">
    <source>
        <dbReference type="Pfam" id="PF21000"/>
    </source>
</evidence>
<dbReference type="GO" id="GO:0031422">
    <property type="term" value="C:RecQ family helicase-topoisomerase III complex"/>
    <property type="evidence" value="ECO:0007669"/>
    <property type="project" value="TreeGrafter"/>
</dbReference>
<dbReference type="PANTHER" id="PTHR14790">
    <property type="entry name" value="RECQ-MEDIATED GENOME INSTABILITY PROTEIN 1 RMI1"/>
    <property type="match status" value="1"/>
</dbReference>
<dbReference type="Pfam" id="PF21000">
    <property type="entry name" value="RMI1_N_N"/>
    <property type="match status" value="1"/>
</dbReference>
<dbReference type="PANTHER" id="PTHR14790:SF15">
    <property type="entry name" value="RECQ-MEDIATED GENOME INSTABILITY PROTEIN 1"/>
    <property type="match status" value="1"/>
</dbReference>
<evidence type="ECO:0000256" key="1">
    <source>
        <dbReference type="ARBA" id="ARBA00006395"/>
    </source>
</evidence>
<evidence type="ECO:0000313" key="6">
    <source>
        <dbReference type="EMBL" id="ORY35741.1"/>
    </source>
</evidence>
<feature type="compositionally biased region" description="Low complexity" evidence="3">
    <location>
        <begin position="276"/>
        <end position="288"/>
    </location>
</feature>
<feature type="domain" description="RMI1 N-terminal" evidence="5">
    <location>
        <begin position="13"/>
        <end position="58"/>
    </location>
</feature>
<proteinExistence type="inferred from homology"/>
<protein>
    <recommendedName>
        <fullName evidence="2">RecQ-mediated genome instability protein 1</fullName>
    </recommendedName>
</protein>
<dbReference type="InterPro" id="IPR042470">
    <property type="entry name" value="RMI1_N_C_sf"/>
</dbReference>
<dbReference type="AlphaFoldDB" id="A0A1Y2BLZ5"/>
<feature type="domain" description="RecQ mediated genome instability protein 1 OB-fold" evidence="4">
    <location>
        <begin position="72"/>
        <end position="206"/>
    </location>
</feature>
<keyword evidence="7" id="KW-1185">Reference proteome</keyword>
<dbReference type="EMBL" id="MCFC01000001">
    <property type="protein sequence ID" value="ORY35741.1"/>
    <property type="molecule type" value="Genomic_DNA"/>
</dbReference>
<sequence>MTMASSSVLVGQLKRKYPLPEPDPNWVQECVNALIEDDQNPSFAAVEEQYLYSDLSQSTLASRVLLPSEAHDKILFPSPVLVQLISLTEIGSSAFQLQTVLEQRRDVLEGATRILRMDEEEEQDHGVEEGKLPAYPRGMLQLEISDGRRVMAAMEYRRINGLVLGETALGAKLVLQNVRVLRGTLLLTPDNTNVLGYQVDHLESEQPTRFVNGLLNRLAKHEEHSQAAHHTPRVTATTTSTAERRAAVMRTTIPTQAESSTAAQARARAIATAAATAVPLNPRRQQSPYSPPPIIRPTAHRIASNSAANNTSKRKRTTPQPQSQSQLQLVPRVQDVQAKSKSRTTDTSEYDISAFELDESMLRDMEQIEKQATITQRRAIVVESDEDDDFGVDESFLRHVDDAVAKATQSQTSEWKRGMISDMDEWDDEKENRREVIEILSD</sequence>
<feature type="region of interest" description="Disordered" evidence="3">
    <location>
        <begin position="276"/>
        <end position="348"/>
    </location>
</feature>
<reference evidence="6 7" key="1">
    <citation type="submission" date="2016-07" db="EMBL/GenBank/DDBJ databases">
        <title>Pervasive Adenine N6-methylation of Active Genes in Fungi.</title>
        <authorList>
            <consortium name="DOE Joint Genome Institute"/>
            <person name="Mondo S.J."/>
            <person name="Dannebaum R.O."/>
            <person name="Kuo R.C."/>
            <person name="Labutti K."/>
            <person name="Haridas S."/>
            <person name="Kuo A."/>
            <person name="Salamov A."/>
            <person name="Ahrendt S.R."/>
            <person name="Lipzen A."/>
            <person name="Sullivan W."/>
            <person name="Andreopoulos W.B."/>
            <person name="Clum A."/>
            <person name="Lindquist E."/>
            <person name="Daum C."/>
            <person name="Ramamoorthy G.K."/>
            <person name="Gryganskyi A."/>
            <person name="Culley D."/>
            <person name="Magnuson J.K."/>
            <person name="James T.Y."/>
            <person name="O'Malley M.A."/>
            <person name="Stajich J.E."/>
            <person name="Spatafora J.W."/>
            <person name="Visel A."/>
            <person name="Grigoriev I.V."/>
        </authorList>
    </citation>
    <scope>NUCLEOTIDE SEQUENCE [LARGE SCALE GENOMIC DNA]</scope>
    <source>
        <strain evidence="6 7">68-887.2</strain>
    </source>
</reference>
<evidence type="ECO:0000256" key="3">
    <source>
        <dbReference type="SAM" id="MobiDB-lite"/>
    </source>
</evidence>
<dbReference type="OrthoDB" id="341511at2759"/>
<dbReference type="STRING" id="71784.A0A1Y2BLZ5"/>
<dbReference type="InterPro" id="IPR013894">
    <property type="entry name" value="RMI1_OB"/>
</dbReference>